<dbReference type="PROSITE" id="PS01063">
    <property type="entry name" value="SIGMA70_ECF"/>
    <property type="match status" value="1"/>
</dbReference>
<dbReference type="Gene3D" id="1.10.10.10">
    <property type="entry name" value="Winged helix-like DNA-binding domain superfamily/Winged helix DNA-binding domain"/>
    <property type="match status" value="1"/>
</dbReference>
<feature type="domain" description="DUF6596" evidence="4">
    <location>
        <begin position="185"/>
        <end position="285"/>
    </location>
</feature>
<name>A0A9X3LJ40_9BACL</name>
<dbReference type="NCBIfam" id="TIGR02937">
    <property type="entry name" value="sigma70-ECF"/>
    <property type="match status" value="1"/>
</dbReference>
<keyword evidence="6" id="KW-1185">Reference proteome</keyword>
<keyword evidence="1" id="KW-0238">DNA-binding</keyword>
<dbReference type="Proteomes" id="UP001152173">
    <property type="component" value="Unassembled WGS sequence"/>
</dbReference>
<reference evidence="5" key="1">
    <citation type="submission" date="2022-05" db="EMBL/GenBank/DDBJ databases">
        <authorList>
            <person name="Colautti A."/>
            <person name="Iacumin L."/>
        </authorList>
    </citation>
    <scope>NUCLEOTIDE SEQUENCE</scope>
    <source>
        <strain evidence="5">SK 55</strain>
    </source>
</reference>
<feature type="domain" description="RNA polymerase sigma-70 region 2" evidence="2">
    <location>
        <begin position="21"/>
        <end position="80"/>
    </location>
</feature>
<dbReference type="GO" id="GO:0006352">
    <property type="term" value="P:DNA-templated transcription initiation"/>
    <property type="evidence" value="ECO:0007669"/>
    <property type="project" value="InterPro"/>
</dbReference>
<dbReference type="Gene3D" id="1.10.1740.10">
    <property type="match status" value="1"/>
</dbReference>
<dbReference type="Pfam" id="PF08281">
    <property type="entry name" value="Sigma70_r4_2"/>
    <property type="match status" value="1"/>
</dbReference>
<dbReference type="GO" id="GO:0003677">
    <property type="term" value="F:DNA binding"/>
    <property type="evidence" value="ECO:0007669"/>
    <property type="project" value="UniProtKB-KW"/>
</dbReference>
<dbReference type="InterPro" id="IPR013325">
    <property type="entry name" value="RNA_pol_sigma_r2"/>
</dbReference>
<evidence type="ECO:0000256" key="1">
    <source>
        <dbReference type="RuleBase" id="RU000716"/>
    </source>
</evidence>
<dbReference type="InterPro" id="IPR013324">
    <property type="entry name" value="RNA_pol_sigma_r3/r4-like"/>
</dbReference>
<dbReference type="InterPro" id="IPR007627">
    <property type="entry name" value="RNA_pol_sigma70_r2"/>
</dbReference>
<dbReference type="GO" id="GO:0016987">
    <property type="term" value="F:sigma factor activity"/>
    <property type="evidence" value="ECO:0007669"/>
    <property type="project" value="UniProtKB-KW"/>
</dbReference>
<keyword evidence="1" id="KW-0805">Transcription regulation</keyword>
<accession>A0A9X3LJ40</accession>
<protein>
    <recommendedName>
        <fullName evidence="1">RNA polymerase sigma factor</fullName>
    </recommendedName>
</protein>
<evidence type="ECO:0000259" key="4">
    <source>
        <dbReference type="Pfam" id="PF20239"/>
    </source>
</evidence>
<dbReference type="SUPFAM" id="SSF88659">
    <property type="entry name" value="Sigma3 and sigma4 domains of RNA polymerase sigma factors"/>
    <property type="match status" value="1"/>
</dbReference>
<organism evidence="5 6">
    <name type="scientific">Paenisporosarcina quisquiliarum</name>
    <dbReference type="NCBI Taxonomy" id="365346"/>
    <lineage>
        <taxon>Bacteria</taxon>
        <taxon>Bacillati</taxon>
        <taxon>Bacillota</taxon>
        <taxon>Bacilli</taxon>
        <taxon>Bacillales</taxon>
        <taxon>Caryophanaceae</taxon>
        <taxon>Paenisporosarcina</taxon>
    </lineage>
</organism>
<gene>
    <name evidence="5" type="ORF">M9R32_12065</name>
</gene>
<keyword evidence="1" id="KW-0804">Transcription</keyword>
<evidence type="ECO:0000313" key="6">
    <source>
        <dbReference type="Proteomes" id="UP001152173"/>
    </source>
</evidence>
<dbReference type="InterPro" id="IPR014284">
    <property type="entry name" value="RNA_pol_sigma-70_dom"/>
</dbReference>
<comment type="similarity">
    <text evidence="1">Belongs to the sigma-70 factor family. ECF subfamily.</text>
</comment>
<dbReference type="InterPro" id="IPR013249">
    <property type="entry name" value="RNA_pol_sigma70_r4_t2"/>
</dbReference>
<dbReference type="PANTHER" id="PTHR47756:SF1">
    <property type="entry name" value="BLL0085 PROTEIN"/>
    <property type="match status" value="1"/>
</dbReference>
<dbReference type="InterPro" id="IPR000838">
    <property type="entry name" value="RNA_pol_sigma70_ECF_CS"/>
</dbReference>
<dbReference type="SUPFAM" id="SSF88946">
    <property type="entry name" value="Sigma2 domain of RNA polymerase sigma factors"/>
    <property type="match status" value="1"/>
</dbReference>
<dbReference type="InterPro" id="IPR036388">
    <property type="entry name" value="WH-like_DNA-bd_sf"/>
</dbReference>
<dbReference type="Pfam" id="PF04542">
    <property type="entry name" value="Sigma70_r2"/>
    <property type="match status" value="1"/>
</dbReference>
<dbReference type="Pfam" id="PF20239">
    <property type="entry name" value="DUF6596"/>
    <property type="match status" value="1"/>
</dbReference>
<proteinExistence type="inferred from homology"/>
<dbReference type="RefSeq" id="WP_269926989.1">
    <property type="nucleotide sequence ID" value="NZ_JAMKBJ010000010.1"/>
</dbReference>
<evidence type="ECO:0000313" key="5">
    <source>
        <dbReference type="EMBL" id="MCZ8537921.1"/>
    </source>
</evidence>
<dbReference type="GO" id="GO:0006950">
    <property type="term" value="P:response to stress"/>
    <property type="evidence" value="ECO:0007669"/>
    <property type="project" value="UniProtKB-ARBA"/>
</dbReference>
<dbReference type="InterPro" id="IPR046531">
    <property type="entry name" value="DUF6596"/>
</dbReference>
<dbReference type="AlphaFoldDB" id="A0A9X3LJ40"/>
<feature type="domain" description="RNA polymerase sigma factor 70 region 4 type 2" evidence="3">
    <location>
        <begin position="115"/>
        <end position="167"/>
    </location>
</feature>
<evidence type="ECO:0000259" key="2">
    <source>
        <dbReference type="Pfam" id="PF04542"/>
    </source>
</evidence>
<comment type="caution">
    <text evidence="5">The sequence shown here is derived from an EMBL/GenBank/DDBJ whole genome shotgun (WGS) entry which is preliminary data.</text>
</comment>
<dbReference type="PANTHER" id="PTHR47756">
    <property type="entry name" value="BLL6612 PROTEIN-RELATED"/>
    <property type="match status" value="1"/>
</dbReference>
<evidence type="ECO:0000259" key="3">
    <source>
        <dbReference type="Pfam" id="PF08281"/>
    </source>
</evidence>
<keyword evidence="1" id="KW-0731">Sigma factor</keyword>
<dbReference type="EMBL" id="JAMKBJ010000010">
    <property type="protein sequence ID" value="MCZ8537921.1"/>
    <property type="molecule type" value="Genomic_DNA"/>
</dbReference>
<sequence length="417" mass="47123">MNEFFIHQRIESVWRTESANIIAFITRMVRDIGIAEDLAQDTLIIALERWPVSGIPDNPGAWLMTVAKRKAIDLLRRKKRLDQKYEQMAYEMNTNYEPDLADEIDEDIDDNLLRLIFMTCHPVLSKNARVALTLRLVGGLTTEEIANAFLVPEPTIAQRIVRAKRTLATANVPFEVPQKTAYAERLSSVLEVIYLMFNEGYSATSGENLVRMNLCNEALRMGRVLVNLIPIEPEVHGLVALMEIQVSRFKARTNTEGEMILLLDQDRSLWDQEHIKRGVASLKKAEDLHGTFGRYALQAAIATCHARVDSPEKTNWKLISALYDALSKITPSPVVELNRAVAISMGYGPKAGLEIVDTLLLEPALKNYHLLPSVRGNLLLKLGRKREASEEFRRAASLTQNVQEKKFLSKQAKDCMK</sequence>